<comment type="caution">
    <text evidence="5">The sequence shown here is derived from an EMBL/GenBank/DDBJ whole genome shotgun (WGS) entry which is preliminary data.</text>
</comment>
<accession>A0AA36J845</accession>
<evidence type="ECO:0000256" key="3">
    <source>
        <dbReference type="ARBA" id="ARBA00023163"/>
    </source>
</evidence>
<dbReference type="Gene3D" id="2.30.30.1020">
    <property type="entry name" value="CCR4-NOT complex subunit 2/3/5, C-terminal domain"/>
    <property type="match status" value="1"/>
</dbReference>
<dbReference type="EMBL" id="CAUJNA010003392">
    <property type="protein sequence ID" value="CAJ1400931.1"/>
    <property type="molecule type" value="Genomic_DNA"/>
</dbReference>
<comment type="similarity">
    <text evidence="1">Belongs to the CNOT2/3/5 family.</text>
</comment>
<evidence type="ECO:0000313" key="6">
    <source>
        <dbReference type="Proteomes" id="UP001178507"/>
    </source>
</evidence>
<feature type="domain" description="NOT2/NOT3/NOT5 C-terminal" evidence="4">
    <location>
        <begin position="6"/>
        <end position="99"/>
    </location>
</feature>
<dbReference type="InterPro" id="IPR040168">
    <property type="entry name" value="Not2/3/5"/>
</dbReference>
<protein>
    <recommendedName>
        <fullName evidence="4">NOT2/NOT3/NOT5 C-terminal domain-containing protein</fullName>
    </recommendedName>
</protein>
<keyword evidence="6" id="KW-1185">Reference proteome</keyword>
<dbReference type="GO" id="GO:0030015">
    <property type="term" value="C:CCR4-NOT core complex"/>
    <property type="evidence" value="ECO:0007669"/>
    <property type="project" value="InterPro"/>
</dbReference>
<keyword evidence="3" id="KW-0804">Transcription</keyword>
<proteinExistence type="inferred from homology"/>
<name>A0AA36J845_9DINO</name>
<dbReference type="Proteomes" id="UP001178507">
    <property type="component" value="Unassembled WGS sequence"/>
</dbReference>
<evidence type="ECO:0000259" key="4">
    <source>
        <dbReference type="Pfam" id="PF04153"/>
    </source>
</evidence>
<dbReference type="GO" id="GO:0006355">
    <property type="term" value="P:regulation of DNA-templated transcription"/>
    <property type="evidence" value="ECO:0007669"/>
    <property type="project" value="InterPro"/>
</dbReference>
<evidence type="ECO:0000313" key="5">
    <source>
        <dbReference type="EMBL" id="CAJ1400931.1"/>
    </source>
</evidence>
<dbReference type="AlphaFoldDB" id="A0AA36J845"/>
<keyword evidence="2" id="KW-0805">Transcription regulation</keyword>
<dbReference type="Pfam" id="PF04153">
    <property type="entry name" value="NOT2_3_5_C"/>
    <property type="match status" value="1"/>
</dbReference>
<gene>
    <name evidence="5" type="ORF">EVOR1521_LOCUS24171</name>
</gene>
<dbReference type="PANTHER" id="PTHR23326">
    <property type="entry name" value="CCR4 NOT-RELATED"/>
    <property type="match status" value="1"/>
</dbReference>
<sequence length="115" mass="14023">MATSDQPLRRDPDYNLPHSYYMNPPVMKQGHLQKFAVETLFYMFFNMPKELYQASSAVELYSRGWRYHKVEKTWFALQEDQARNLRWVYFDPNTWEKKYATKHVEQSGFLTEDRR</sequence>
<dbReference type="InterPro" id="IPR038635">
    <property type="entry name" value="CCR4-NOT_su2/3/5_C_sf"/>
</dbReference>
<organism evidence="5 6">
    <name type="scientific">Effrenium voratum</name>
    <dbReference type="NCBI Taxonomy" id="2562239"/>
    <lineage>
        <taxon>Eukaryota</taxon>
        <taxon>Sar</taxon>
        <taxon>Alveolata</taxon>
        <taxon>Dinophyceae</taxon>
        <taxon>Suessiales</taxon>
        <taxon>Symbiodiniaceae</taxon>
        <taxon>Effrenium</taxon>
    </lineage>
</organism>
<evidence type="ECO:0000256" key="1">
    <source>
        <dbReference type="ARBA" id="ARBA00007682"/>
    </source>
</evidence>
<reference evidence="5" key="1">
    <citation type="submission" date="2023-08" db="EMBL/GenBank/DDBJ databases">
        <authorList>
            <person name="Chen Y."/>
            <person name="Shah S."/>
            <person name="Dougan E. K."/>
            <person name="Thang M."/>
            <person name="Chan C."/>
        </authorList>
    </citation>
    <scope>NUCLEOTIDE SEQUENCE</scope>
</reference>
<dbReference type="InterPro" id="IPR007282">
    <property type="entry name" value="NOT2/3/5_C"/>
</dbReference>
<evidence type="ECO:0000256" key="2">
    <source>
        <dbReference type="ARBA" id="ARBA00023015"/>
    </source>
</evidence>